<dbReference type="InterPro" id="IPR050182">
    <property type="entry name" value="Cytochrome_P450_fam2"/>
</dbReference>
<name>A0AAV4APS9_9GAST</name>
<evidence type="ECO:0000256" key="3">
    <source>
        <dbReference type="ARBA" id="ARBA00023004"/>
    </source>
</evidence>
<dbReference type="InterPro" id="IPR002401">
    <property type="entry name" value="Cyt_P450_E_grp-I"/>
</dbReference>
<keyword evidence="5" id="KW-0560">Oxidoreductase</keyword>
<dbReference type="PRINTS" id="PR00463">
    <property type="entry name" value="EP450I"/>
</dbReference>
<comment type="cofactor">
    <cofactor evidence="4">
        <name>heme</name>
        <dbReference type="ChEBI" id="CHEBI:30413"/>
    </cofactor>
</comment>
<dbReference type="GO" id="GO:0006805">
    <property type="term" value="P:xenobiotic metabolic process"/>
    <property type="evidence" value="ECO:0007669"/>
    <property type="project" value="TreeGrafter"/>
</dbReference>
<sequence>MVYSVLGDGRSVTHSDKEKLGFTEAIILEVLRVKPVAPFGLPHGVDKAFELQGYTIPKDAIVFANILAIHKDPNYFAEPEKFDPSRWLDQKGHITGRDRLLTFSVGPRSCLGEILAKMELFLFFTSILQFYTVQLEDESKPLDMTPVIGLVSKAKDQNIVIMKR</sequence>
<keyword evidence="5" id="KW-0503">Monooxygenase</keyword>
<keyword evidence="7" id="KW-1185">Reference proteome</keyword>
<evidence type="ECO:0000313" key="7">
    <source>
        <dbReference type="Proteomes" id="UP000735302"/>
    </source>
</evidence>
<evidence type="ECO:0000256" key="1">
    <source>
        <dbReference type="ARBA" id="ARBA00010617"/>
    </source>
</evidence>
<accession>A0AAV4APS9</accession>
<dbReference type="PANTHER" id="PTHR24300">
    <property type="entry name" value="CYTOCHROME P450 508A4-RELATED"/>
    <property type="match status" value="1"/>
</dbReference>
<dbReference type="Gene3D" id="1.10.630.10">
    <property type="entry name" value="Cytochrome P450"/>
    <property type="match status" value="1"/>
</dbReference>
<dbReference type="SUPFAM" id="SSF48264">
    <property type="entry name" value="Cytochrome P450"/>
    <property type="match status" value="1"/>
</dbReference>
<comment type="similarity">
    <text evidence="1 5">Belongs to the cytochrome P450 family.</text>
</comment>
<dbReference type="PANTHER" id="PTHR24300:SF403">
    <property type="entry name" value="CYTOCHROME P450 306A1"/>
    <property type="match status" value="1"/>
</dbReference>
<dbReference type="PROSITE" id="PS00086">
    <property type="entry name" value="CYTOCHROME_P450"/>
    <property type="match status" value="1"/>
</dbReference>
<dbReference type="GO" id="GO:0005737">
    <property type="term" value="C:cytoplasm"/>
    <property type="evidence" value="ECO:0007669"/>
    <property type="project" value="TreeGrafter"/>
</dbReference>
<keyword evidence="4 5" id="KW-0349">Heme</keyword>
<reference evidence="6 7" key="1">
    <citation type="journal article" date="2021" name="Elife">
        <title>Chloroplast acquisition without the gene transfer in kleptoplastic sea slugs, Plakobranchus ocellatus.</title>
        <authorList>
            <person name="Maeda T."/>
            <person name="Takahashi S."/>
            <person name="Yoshida T."/>
            <person name="Shimamura S."/>
            <person name="Takaki Y."/>
            <person name="Nagai Y."/>
            <person name="Toyoda A."/>
            <person name="Suzuki Y."/>
            <person name="Arimoto A."/>
            <person name="Ishii H."/>
            <person name="Satoh N."/>
            <person name="Nishiyama T."/>
            <person name="Hasebe M."/>
            <person name="Maruyama T."/>
            <person name="Minagawa J."/>
            <person name="Obokata J."/>
            <person name="Shigenobu S."/>
        </authorList>
    </citation>
    <scope>NUCLEOTIDE SEQUENCE [LARGE SCALE GENOMIC DNA]</scope>
</reference>
<evidence type="ECO:0000313" key="6">
    <source>
        <dbReference type="EMBL" id="GFO09368.1"/>
    </source>
</evidence>
<feature type="binding site" description="axial binding residue" evidence="4">
    <location>
        <position position="110"/>
    </location>
    <ligand>
        <name>heme</name>
        <dbReference type="ChEBI" id="CHEBI:30413"/>
    </ligand>
    <ligandPart>
        <name>Fe</name>
        <dbReference type="ChEBI" id="CHEBI:18248"/>
    </ligandPart>
</feature>
<dbReference type="InterPro" id="IPR036396">
    <property type="entry name" value="Cyt_P450_sf"/>
</dbReference>
<dbReference type="InterPro" id="IPR017972">
    <property type="entry name" value="Cyt_P450_CS"/>
</dbReference>
<dbReference type="PRINTS" id="PR00385">
    <property type="entry name" value="P450"/>
</dbReference>
<dbReference type="GO" id="GO:0020037">
    <property type="term" value="F:heme binding"/>
    <property type="evidence" value="ECO:0007669"/>
    <property type="project" value="InterPro"/>
</dbReference>
<dbReference type="EMBL" id="BLXT01004061">
    <property type="protein sequence ID" value="GFO09368.1"/>
    <property type="molecule type" value="Genomic_DNA"/>
</dbReference>
<evidence type="ECO:0000256" key="2">
    <source>
        <dbReference type="ARBA" id="ARBA00022723"/>
    </source>
</evidence>
<dbReference type="InterPro" id="IPR001128">
    <property type="entry name" value="Cyt_P450"/>
</dbReference>
<dbReference type="GO" id="GO:0016712">
    <property type="term" value="F:oxidoreductase activity, acting on paired donors, with incorporation or reduction of molecular oxygen, reduced flavin or flavoprotein as one donor, and incorporation of one atom of oxygen"/>
    <property type="evidence" value="ECO:0007669"/>
    <property type="project" value="TreeGrafter"/>
</dbReference>
<organism evidence="6 7">
    <name type="scientific">Plakobranchus ocellatus</name>
    <dbReference type="NCBI Taxonomy" id="259542"/>
    <lineage>
        <taxon>Eukaryota</taxon>
        <taxon>Metazoa</taxon>
        <taxon>Spiralia</taxon>
        <taxon>Lophotrochozoa</taxon>
        <taxon>Mollusca</taxon>
        <taxon>Gastropoda</taxon>
        <taxon>Heterobranchia</taxon>
        <taxon>Euthyneura</taxon>
        <taxon>Panpulmonata</taxon>
        <taxon>Sacoglossa</taxon>
        <taxon>Placobranchoidea</taxon>
        <taxon>Plakobranchidae</taxon>
        <taxon>Plakobranchus</taxon>
    </lineage>
</organism>
<protein>
    <submittedName>
        <fullName evidence="6">Cytochrome p450 2c15-like</fullName>
    </submittedName>
</protein>
<dbReference type="AlphaFoldDB" id="A0AAV4APS9"/>
<dbReference type="GO" id="GO:0008395">
    <property type="term" value="F:steroid hydroxylase activity"/>
    <property type="evidence" value="ECO:0007669"/>
    <property type="project" value="TreeGrafter"/>
</dbReference>
<evidence type="ECO:0000256" key="4">
    <source>
        <dbReference type="PIRSR" id="PIRSR602401-1"/>
    </source>
</evidence>
<keyword evidence="3 4" id="KW-0408">Iron</keyword>
<comment type="caution">
    <text evidence="6">The sequence shown here is derived from an EMBL/GenBank/DDBJ whole genome shotgun (WGS) entry which is preliminary data.</text>
</comment>
<evidence type="ECO:0000256" key="5">
    <source>
        <dbReference type="RuleBase" id="RU000461"/>
    </source>
</evidence>
<dbReference type="GO" id="GO:0006082">
    <property type="term" value="P:organic acid metabolic process"/>
    <property type="evidence" value="ECO:0007669"/>
    <property type="project" value="TreeGrafter"/>
</dbReference>
<gene>
    <name evidence="6" type="ORF">PoB_003587300</name>
</gene>
<keyword evidence="2 4" id="KW-0479">Metal-binding</keyword>
<dbReference type="Pfam" id="PF00067">
    <property type="entry name" value="p450"/>
    <property type="match status" value="1"/>
</dbReference>
<dbReference type="GO" id="GO:0005506">
    <property type="term" value="F:iron ion binding"/>
    <property type="evidence" value="ECO:0007669"/>
    <property type="project" value="InterPro"/>
</dbReference>
<proteinExistence type="inferred from homology"/>
<dbReference type="Proteomes" id="UP000735302">
    <property type="component" value="Unassembled WGS sequence"/>
</dbReference>